<dbReference type="SMART" id="SM00332">
    <property type="entry name" value="PP2Cc"/>
    <property type="match status" value="1"/>
</dbReference>
<dbReference type="PROSITE" id="PS51746">
    <property type="entry name" value="PPM_2"/>
    <property type="match status" value="1"/>
</dbReference>
<dbReference type="RefSeq" id="WP_093258897.1">
    <property type="nucleotide sequence ID" value="NZ_FNKK01000002.1"/>
</dbReference>
<dbReference type="Pfam" id="PF12773">
    <property type="entry name" value="DZR"/>
    <property type="match status" value="1"/>
</dbReference>
<evidence type="ECO:0000313" key="2">
    <source>
        <dbReference type="EMBL" id="SDQ79406.1"/>
    </source>
</evidence>
<dbReference type="AlphaFoldDB" id="A0A1H1DU14"/>
<dbReference type="InterPro" id="IPR025874">
    <property type="entry name" value="DZR"/>
</dbReference>
<dbReference type="OrthoDB" id="9801841at2"/>
<dbReference type="Pfam" id="PF13672">
    <property type="entry name" value="PP2C_2"/>
    <property type="match status" value="1"/>
</dbReference>
<organism evidence="2 3">
    <name type="scientific">Thermostaphylospora chromogena</name>
    <dbReference type="NCBI Taxonomy" id="35622"/>
    <lineage>
        <taxon>Bacteria</taxon>
        <taxon>Bacillati</taxon>
        <taxon>Actinomycetota</taxon>
        <taxon>Actinomycetes</taxon>
        <taxon>Streptosporangiales</taxon>
        <taxon>Thermomonosporaceae</taxon>
        <taxon>Thermostaphylospora</taxon>
    </lineage>
</organism>
<dbReference type="Proteomes" id="UP000217103">
    <property type="component" value="Unassembled WGS sequence"/>
</dbReference>
<evidence type="ECO:0000313" key="3">
    <source>
        <dbReference type="Proteomes" id="UP000217103"/>
    </source>
</evidence>
<dbReference type="SUPFAM" id="SSF81606">
    <property type="entry name" value="PP2C-like"/>
    <property type="match status" value="1"/>
</dbReference>
<dbReference type="InterPro" id="IPR001932">
    <property type="entry name" value="PPM-type_phosphatase-like_dom"/>
</dbReference>
<dbReference type="SMART" id="SM00331">
    <property type="entry name" value="PP2C_SIG"/>
    <property type="match status" value="1"/>
</dbReference>
<protein>
    <submittedName>
        <fullName evidence="2">Serine/threonine protein phosphatase PrpC</fullName>
    </submittedName>
</protein>
<evidence type="ECO:0000259" key="1">
    <source>
        <dbReference type="PROSITE" id="PS51746"/>
    </source>
</evidence>
<reference evidence="2 3" key="1">
    <citation type="submission" date="2016-10" db="EMBL/GenBank/DDBJ databases">
        <authorList>
            <person name="de Groot N.N."/>
        </authorList>
    </citation>
    <scope>NUCLEOTIDE SEQUENCE [LARGE SCALE GENOMIC DNA]</scope>
    <source>
        <strain evidence="2 3">DSM 43794</strain>
    </source>
</reference>
<accession>A0A1H1DU14</accession>
<dbReference type="STRING" id="35622.SAMN04489764_2147"/>
<dbReference type="Gene3D" id="3.60.40.10">
    <property type="entry name" value="PPM-type phosphatase domain"/>
    <property type="match status" value="1"/>
</dbReference>
<dbReference type="InterPro" id="IPR036457">
    <property type="entry name" value="PPM-type-like_dom_sf"/>
</dbReference>
<dbReference type="EMBL" id="FNKK01000002">
    <property type="protein sequence ID" value="SDQ79406.1"/>
    <property type="molecule type" value="Genomic_DNA"/>
</dbReference>
<keyword evidence="3" id="KW-1185">Reference proteome</keyword>
<name>A0A1H1DU14_9ACTN</name>
<sequence>MTDTCPHCAYPVLAGESFCEDCGRALRPGVPGACVSCGVAAIDGDGYCGMCGVRQPTARDHREIQVGRAAGVSDRGLRHSRNEDAMALVEVDESTIAGVVCDGVSSSPRPDTGSQAAADTAAAVLVKELRGGAGHVEATRAAVAAAAEAIAALGTPDDAPACTFVSAVVSPGRVTVAWVGDSRAYWLGPRPIRLTADDVTGTGMLTAWLGADAGTVIPQVGTFEPDTPGAILLCSDGLWNYLPAAEQLARAAPHAAVAPLATAQALVRFALDSGGRDNVTVLVIPFGKGSAFK</sequence>
<proteinExistence type="predicted"/>
<feature type="domain" description="PPM-type phosphatase" evidence="1">
    <location>
        <begin position="68"/>
        <end position="286"/>
    </location>
</feature>
<gene>
    <name evidence="2" type="ORF">SAMN04489764_2147</name>
</gene>